<dbReference type="AlphaFoldDB" id="A0AA39VBD8"/>
<dbReference type="Proteomes" id="UP001168877">
    <property type="component" value="Unassembled WGS sequence"/>
</dbReference>
<keyword evidence="6" id="KW-1185">Reference proteome</keyword>
<keyword evidence="4" id="KW-0408">Iron</keyword>
<reference evidence="5" key="2">
    <citation type="submission" date="2023-06" db="EMBL/GenBank/DDBJ databases">
        <authorList>
            <person name="Swenson N.G."/>
            <person name="Wegrzyn J.L."/>
            <person name="Mcevoy S.L."/>
        </authorList>
    </citation>
    <scope>NUCLEOTIDE SEQUENCE</scope>
    <source>
        <strain evidence="5">NS2018</strain>
        <tissue evidence="5">Leaf</tissue>
    </source>
</reference>
<sequence>MISSPEAAKFVLVTRDHMFKPTFPANKEKMLGKQAIFFHQGDDHTKLRKLVLRAFMPEAIKNIIPDIESLAKDSIQSWEED</sequence>
<evidence type="ECO:0000256" key="4">
    <source>
        <dbReference type="ARBA" id="ARBA00023004"/>
    </source>
</evidence>
<dbReference type="PANTHER" id="PTHR24286:SF10">
    <property type="entry name" value="ABSCISIC ACID 8'-HYDROXYLASE 1"/>
    <property type="match status" value="1"/>
</dbReference>
<dbReference type="InterPro" id="IPR036396">
    <property type="entry name" value="Cyt_P450_sf"/>
</dbReference>
<reference evidence="5" key="1">
    <citation type="journal article" date="2022" name="Plant J.">
        <title>Strategies of tolerance reflected in two North American maple genomes.</title>
        <authorList>
            <person name="McEvoy S.L."/>
            <person name="Sezen U.U."/>
            <person name="Trouern-Trend A."/>
            <person name="McMahon S.M."/>
            <person name="Schaberg P.G."/>
            <person name="Yang J."/>
            <person name="Wegrzyn J.L."/>
            <person name="Swenson N.G."/>
        </authorList>
    </citation>
    <scope>NUCLEOTIDE SEQUENCE</scope>
    <source>
        <strain evidence="5">NS2018</strain>
    </source>
</reference>
<organism evidence="5 6">
    <name type="scientific">Acer saccharum</name>
    <name type="common">Sugar maple</name>
    <dbReference type="NCBI Taxonomy" id="4024"/>
    <lineage>
        <taxon>Eukaryota</taxon>
        <taxon>Viridiplantae</taxon>
        <taxon>Streptophyta</taxon>
        <taxon>Embryophyta</taxon>
        <taxon>Tracheophyta</taxon>
        <taxon>Spermatophyta</taxon>
        <taxon>Magnoliopsida</taxon>
        <taxon>eudicotyledons</taxon>
        <taxon>Gunneridae</taxon>
        <taxon>Pentapetalae</taxon>
        <taxon>rosids</taxon>
        <taxon>malvids</taxon>
        <taxon>Sapindales</taxon>
        <taxon>Sapindaceae</taxon>
        <taxon>Hippocastanoideae</taxon>
        <taxon>Acereae</taxon>
        <taxon>Acer</taxon>
    </lineage>
</organism>
<name>A0AA39VBD8_ACESA</name>
<evidence type="ECO:0000256" key="1">
    <source>
        <dbReference type="ARBA" id="ARBA00004721"/>
    </source>
</evidence>
<comment type="similarity">
    <text evidence="2">Belongs to the cytochrome P450 family.</text>
</comment>
<dbReference type="InterPro" id="IPR001128">
    <property type="entry name" value="Cyt_P450"/>
</dbReference>
<evidence type="ECO:0000256" key="3">
    <source>
        <dbReference type="ARBA" id="ARBA00022723"/>
    </source>
</evidence>
<dbReference type="GO" id="GO:0005506">
    <property type="term" value="F:iron ion binding"/>
    <property type="evidence" value="ECO:0007669"/>
    <property type="project" value="InterPro"/>
</dbReference>
<dbReference type="Pfam" id="PF00067">
    <property type="entry name" value="p450"/>
    <property type="match status" value="1"/>
</dbReference>
<proteinExistence type="inferred from homology"/>
<comment type="caution">
    <text evidence="5">The sequence shown here is derived from an EMBL/GenBank/DDBJ whole genome shotgun (WGS) entry which is preliminary data.</text>
</comment>
<dbReference type="GO" id="GO:0020037">
    <property type="term" value="F:heme binding"/>
    <property type="evidence" value="ECO:0007669"/>
    <property type="project" value="InterPro"/>
</dbReference>
<dbReference type="Gene3D" id="1.10.630.10">
    <property type="entry name" value="Cytochrome P450"/>
    <property type="match status" value="1"/>
</dbReference>
<evidence type="ECO:0000313" key="5">
    <source>
        <dbReference type="EMBL" id="KAK0581004.1"/>
    </source>
</evidence>
<dbReference type="PANTHER" id="PTHR24286">
    <property type="entry name" value="CYTOCHROME P450 26"/>
    <property type="match status" value="1"/>
</dbReference>
<gene>
    <name evidence="5" type="ORF">LWI29_008742</name>
</gene>
<accession>A0AA39VBD8</accession>
<evidence type="ECO:0000256" key="2">
    <source>
        <dbReference type="ARBA" id="ARBA00010617"/>
    </source>
</evidence>
<dbReference type="GO" id="GO:0016125">
    <property type="term" value="P:sterol metabolic process"/>
    <property type="evidence" value="ECO:0007669"/>
    <property type="project" value="TreeGrafter"/>
</dbReference>
<dbReference type="GO" id="GO:0009687">
    <property type="term" value="P:abscisic acid metabolic process"/>
    <property type="evidence" value="ECO:0007669"/>
    <property type="project" value="TreeGrafter"/>
</dbReference>
<dbReference type="GO" id="GO:0010295">
    <property type="term" value="F:(+)-abscisic acid 8'-hydroxylase activity"/>
    <property type="evidence" value="ECO:0007669"/>
    <property type="project" value="TreeGrafter"/>
</dbReference>
<dbReference type="SUPFAM" id="SSF48264">
    <property type="entry name" value="Cytochrome P450"/>
    <property type="match status" value="1"/>
</dbReference>
<comment type="pathway">
    <text evidence="1">Secondary metabolite biosynthesis; terpenoid biosynthesis.</text>
</comment>
<keyword evidence="3" id="KW-0479">Metal-binding</keyword>
<protein>
    <submittedName>
        <fullName evidence="5">Uncharacterized protein</fullName>
    </submittedName>
</protein>
<evidence type="ECO:0000313" key="6">
    <source>
        <dbReference type="Proteomes" id="UP001168877"/>
    </source>
</evidence>
<dbReference type="EMBL" id="JAUESC010000384">
    <property type="protein sequence ID" value="KAK0581004.1"/>
    <property type="molecule type" value="Genomic_DNA"/>
</dbReference>